<dbReference type="PANTHER" id="PTHR36102">
    <property type="entry name" value="CHROMOSOME 10, WHOLE GENOME SHOTGUN SEQUENCE"/>
    <property type="match status" value="1"/>
</dbReference>
<evidence type="ECO:0000313" key="4">
    <source>
        <dbReference type="Proteomes" id="UP001498476"/>
    </source>
</evidence>
<protein>
    <recommendedName>
        <fullName evidence="2">Subtelomeric hrmA-associated cluster protein AFUB-079030/YDR124W-like helical bundle domain-containing protein</fullName>
    </recommendedName>
</protein>
<name>A0ABR1H206_9HYPO</name>
<dbReference type="InterPro" id="IPR047092">
    <property type="entry name" value="AFUB_07903/YDR124W-like_hel"/>
</dbReference>
<accession>A0ABR1H206</accession>
<dbReference type="PANTHER" id="PTHR36102:SF1">
    <property type="entry name" value="YDR124W-LIKE HELICAL BUNDLE DOMAIN-CONTAINING PROTEIN"/>
    <property type="match status" value="1"/>
</dbReference>
<feature type="domain" description="Subtelomeric hrmA-associated cluster protein AFUB-079030/YDR124W-like helical bundle" evidence="2">
    <location>
        <begin position="183"/>
        <end position="330"/>
    </location>
</feature>
<dbReference type="EMBL" id="JAZAVJ010000089">
    <property type="protein sequence ID" value="KAK7415107.1"/>
    <property type="molecule type" value="Genomic_DNA"/>
</dbReference>
<dbReference type="InterPro" id="IPR021264">
    <property type="entry name" value="AFUB_079030/YDR124W-like"/>
</dbReference>
<evidence type="ECO:0000313" key="3">
    <source>
        <dbReference type="EMBL" id="KAK7415107.1"/>
    </source>
</evidence>
<proteinExistence type="predicted"/>
<sequence>MVRDWQRDSFPRHYMTERYGPDAIDDARFAETQDIHRRQPPMTTNQQIDEALRQHCSISAKRYFVAVIMDDGSPMTFSGPGTARLDGDVMRQFFDLDKYQKVMDCLDAGASPVVDEAYTYEGLYKQTSMDFPRNRLLDRRRMSNFDEWDASGRQGRKRPRARHPVIDDDDIPMVISTTRKGIKIGNAQDVWNFYEQRFKNCQQTACKLIAKAWVKAVEPKKQSTHPYTGSDEKAPEWWPRPWGPTKEDRVRHKEPDHLYKRERVHLLNHILRMIVEPKNRQHPDIQKLNLSVRKLEEITTEALSAFFTDKENPANAKKRPYLNEIFKVARQEERYKREEIDGGTEVYVMAEDKMPETYGSENDDGSITKDEDEQDMPAPKLSTVQGMIPTATSDHGSGPTLHGPPFLSDLPVRGTQYGPPMISDIAPDHHGFGEGSNMSVSGQTPVHPPGGNLALDMGVPAPQDSSRRPSLIGDYSGQSENHMYTQQWQPSSTASNTPGMYSFTQQQANPSATSFVNPVVPMSQSQSYMGGSFDGLSHSYDPGQAPMFRGGGGVPQQPVHTSPGYNYRTNDNRGLSAVKADPVSRNSMH</sequence>
<dbReference type="Proteomes" id="UP001498476">
    <property type="component" value="Unassembled WGS sequence"/>
</dbReference>
<reference evidence="3 4" key="1">
    <citation type="journal article" date="2025" name="Microbiol. Resour. Announc.">
        <title>Draft genome sequences for Neonectria magnoliae and Neonectria punicea, canker pathogens of Liriodendron tulipifera and Acer saccharum in West Virginia.</title>
        <authorList>
            <person name="Petronek H.M."/>
            <person name="Kasson M.T."/>
            <person name="Metheny A.M."/>
            <person name="Stauder C.M."/>
            <person name="Lovett B."/>
            <person name="Lynch S.C."/>
            <person name="Garnas J.R."/>
            <person name="Kasson L.R."/>
            <person name="Stajich J.E."/>
        </authorList>
    </citation>
    <scope>NUCLEOTIDE SEQUENCE [LARGE SCALE GENOMIC DNA]</scope>
    <source>
        <strain evidence="3 4">NRRL 64653</strain>
    </source>
</reference>
<feature type="region of interest" description="Disordered" evidence="1">
    <location>
        <begin position="533"/>
        <end position="589"/>
    </location>
</feature>
<organism evidence="3 4">
    <name type="scientific">Neonectria punicea</name>
    <dbReference type="NCBI Taxonomy" id="979145"/>
    <lineage>
        <taxon>Eukaryota</taxon>
        <taxon>Fungi</taxon>
        <taxon>Dikarya</taxon>
        <taxon>Ascomycota</taxon>
        <taxon>Pezizomycotina</taxon>
        <taxon>Sordariomycetes</taxon>
        <taxon>Hypocreomycetidae</taxon>
        <taxon>Hypocreales</taxon>
        <taxon>Nectriaceae</taxon>
        <taxon>Neonectria</taxon>
    </lineage>
</organism>
<feature type="region of interest" description="Disordered" evidence="1">
    <location>
        <begin position="356"/>
        <end position="377"/>
    </location>
</feature>
<evidence type="ECO:0000256" key="1">
    <source>
        <dbReference type="SAM" id="MobiDB-lite"/>
    </source>
</evidence>
<keyword evidence="4" id="KW-1185">Reference proteome</keyword>
<evidence type="ECO:0000259" key="2">
    <source>
        <dbReference type="Pfam" id="PF11001"/>
    </source>
</evidence>
<comment type="caution">
    <text evidence="3">The sequence shown here is derived from an EMBL/GenBank/DDBJ whole genome shotgun (WGS) entry which is preliminary data.</text>
</comment>
<feature type="compositionally biased region" description="Polar residues" evidence="1">
    <location>
        <begin position="558"/>
        <end position="573"/>
    </location>
</feature>
<gene>
    <name evidence="3" type="ORF">QQX98_006139</name>
</gene>
<dbReference type="Pfam" id="PF11001">
    <property type="entry name" value="AFUB_07903_YDR124W_hel"/>
    <property type="match status" value="1"/>
</dbReference>